<evidence type="ECO:0000256" key="1">
    <source>
        <dbReference type="ARBA" id="ARBA00023125"/>
    </source>
</evidence>
<comment type="similarity">
    <text evidence="2">Belongs to the YbaB/EbfC family.</text>
</comment>
<proteinExistence type="inferred from homology"/>
<dbReference type="PATRIC" id="fig|35623.3.peg.1452"/>
<dbReference type="OrthoDB" id="384808at2"/>
<evidence type="ECO:0000313" key="5">
    <source>
        <dbReference type="Proteomes" id="UP000032434"/>
    </source>
</evidence>
<dbReference type="GO" id="GO:0043590">
    <property type="term" value="C:bacterial nucleoid"/>
    <property type="evidence" value="ECO:0007669"/>
    <property type="project" value="UniProtKB-UniRule"/>
</dbReference>
<dbReference type="GO" id="GO:0003677">
    <property type="term" value="F:DNA binding"/>
    <property type="evidence" value="ECO:0007669"/>
    <property type="project" value="UniProtKB-UniRule"/>
</dbReference>
<dbReference type="Pfam" id="PF02575">
    <property type="entry name" value="YbaB_DNA_bd"/>
    <property type="match status" value="1"/>
</dbReference>
<protein>
    <recommendedName>
        <fullName evidence="2">Nucleoid-associated protein Aocu_14510</fullName>
    </recommendedName>
</protein>
<comment type="subcellular location">
    <subcellularLocation>
        <location evidence="2">Cytoplasm</location>
        <location evidence="2">Nucleoid</location>
    </subcellularLocation>
</comment>
<dbReference type="InParanoid" id="A0A061ADL8"/>
<dbReference type="Gene3D" id="3.30.1310.10">
    <property type="entry name" value="Nucleoid-associated protein YbaB-like domain"/>
    <property type="match status" value="1"/>
</dbReference>
<comment type="subunit">
    <text evidence="2">Homodimer.</text>
</comment>
<gene>
    <name evidence="4" type="primary">ybaB</name>
    <name evidence="4" type="ORF">Aocu_14510</name>
</gene>
<dbReference type="FunCoup" id="A0A061ADL8">
    <property type="interactions" value="151"/>
</dbReference>
<dbReference type="InterPro" id="IPR004401">
    <property type="entry name" value="YbaB/EbfC"/>
</dbReference>
<accession>A0A061ADL8</accession>
<keyword evidence="3" id="KW-0175">Coiled coil</keyword>
<feature type="coiled-coil region" evidence="3">
    <location>
        <begin position="2"/>
        <end position="29"/>
    </location>
</feature>
<organism evidence="4 5">
    <name type="scientific">Acholeplasma oculi</name>
    <dbReference type="NCBI Taxonomy" id="35623"/>
    <lineage>
        <taxon>Bacteria</taxon>
        <taxon>Bacillati</taxon>
        <taxon>Mycoplasmatota</taxon>
        <taxon>Mollicutes</taxon>
        <taxon>Acholeplasmatales</taxon>
        <taxon>Acholeplasmataceae</taxon>
        <taxon>Acholeplasma</taxon>
    </lineage>
</organism>
<dbReference type="AlphaFoldDB" id="A0A061ADL8"/>
<dbReference type="EMBL" id="LK028559">
    <property type="protein sequence ID" value="CDR31524.1"/>
    <property type="molecule type" value="Genomic_DNA"/>
</dbReference>
<dbReference type="PANTHER" id="PTHR33449">
    <property type="entry name" value="NUCLEOID-ASSOCIATED PROTEIN YBAB"/>
    <property type="match status" value="1"/>
</dbReference>
<evidence type="ECO:0000256" key="3">
    <source>
        <dbReference type="SAM" id="Coils"/>
    </source>
</evidence>
<dbReference type="NCBIfam" id="TIGR00103">
    <property type="entry name" value="DNA_YbaB_EbfC"/>
    <property type="match status" value="1"/>
</dbReference>
<evidence type="ECO:0000256" key="2">
    <source>
        <dbReference type="HAMAP-Rule" id="MF_00274"/>
    </source>
</evidence>
<dbReference type="Proteomes" id="UP000032434">
    <property type="component" value="Chromosome 1"/>
</dbReference>
<dbReference type="HAMAP" id="MF_00274">
    <property type="entry name" value="DNA_YbaB_EbfC"/>
    <property type="match status" value="1"/>
</dbReference>
<keyword evidence="1 2" id="KW-0238">DNA-binding</keyword>
<sequence>MNPAMINKIKKLQKQMEEAQEALQSREFIGKASGVEVIMQGTRQVIDVKINPELLDEVELLQDAVLLAVNDALHQIDKEQESTMGQFTGGMGGFGF</sequence>
<dbReference type="InterPro" id="IPR036894">
    <property type="entry name" value="YbaB-like_sf"/>
</dbReference>
<dbReference type="STRING" id="35623.Aocu_14510"/>
<dbReference type="SUPFAM" id="SSF82607">
    <property type="entry name" value="YbaB-like"/>
    <property type="match status" value="1"/>
</dbReference>
<dbReference type="PANTHER" id="PTHR33449:SF1">
    <property type="entry name" value="NUCLEOID-ASSOCIATED PROTEIN YBAB"/>
    <property type="match status" value="1"/>
</dbReference>
<dbReference type="KEGG" id="aoc:Aocu_14510"/>
<dbReference type="HOGENOM" id="CLU_140930_1_3_14"/>
<dbReference type="RefSeq" id="WP_045749929.1">
    <property type="nucleotide sequence ID" value="NZ_FUZK01000004.1"/>
</dbReference>
<dbReference type="PIRSF" id="PIRSF004555">
    <property type="entry name" value="UCP004555"/>
    <property type="match status" value="1"/>
</dbReference>
<keyword evidence="2" id="KW-0963">Cytoplasm</keyword>
<dbReference type="GO" id="GO:0005829">
    <property type="term" value="C:cytosol"/>
    <property type="evidence" value="ECO:0007669"/>
    <property type="project" value="TreeGrafter"/>
</dbReference>
<comment type="function">
    <text evidence="2">Binds to DNA and alters its conformation. May be involved in regulation of gene expression, nucleoid organization and DNA protection.</text>
</comment>
<evidence type="ECO:0000313" key="4">
    <source>
        <dbReference type="EMBL" id="CDR31524.1"/>
    </source>
</evidence>
<reference evidence="5" key="1">
    <citation type="submission" date="2014-05" db="EMBL/GenBank/DDBJ databases">
        <authorList>
            <person name="Kube M."/>
        </authorList>
    </citation>
    <scope>NUCLEOTIDE SEQUENCE [LARGE SCALE GENOMIC DNA]</scope>
</reference>
<name>A0A061ADL8_9MOLU</name>
<keyword evidence="5" id="KW-1185">Reference proteome</keyword>